<comment type="caution">
    <text evidence="2">The sequence shown here is derived from an EMBL/GenBank/DDBJ whole genome shotgun (WGS) entry which is preliminary data.</text>
</comment>
<reference evidence="2 3" key="1">
    <citation type="submission" date="2017-02" db="EMBL/GenBank/DDBJ databases">
        <title>Complete genome sequences of Mycobacterium kansasii strains isolated from rhesus macaques.</title>
        <authorList>
            <person name="Panda A."/>
            <person name="Nagaraj S."/>
            <person name="Zhao X."/>
            <person name="Tettelin H."/>
            <person name="Detolla L.J."/>
        </authorList>
    </citation>
    <scope>NUCLEOTIDE SEQUENCE [LARGE SCALE GENOMIC DNA]</scope>
    <source>
        <strain evidence="2 3">11-3469</strain>
    </source>
</reference>
<organism evidence="2 3">
    <name type="scientific">Mycobacterium kansasii</name>
    <dbReference type="NCBI Taxonomy" id="1768"/>
    <lineage>
        <taxon>Bacteria</taxon>
        <taxon>Bacillati</taxon>
        <taxon>Actinomycetota</taxon>
        <taxon>Actinomycetes</taxon>
        <taxon>Mycobacteriales</taxon>
        <taxon>Mycobacteriaceae</taxon>
        <taxon>Mycobacterium</taxon>
    </lineage>
</organism>
<dbReference type="AlphaFoldDB" id="A0A1V3XL51"/>
<gene>
    <name evidence="2" type="ORF">BZL29_2718</name>
</gene>
<protein>
    <submittedName>
        <fullName evidence="2">Uncharacterized protein</fullName>
    </submittedName>
</protein>
<proteinExistence type="predicted"/>
<evidence type="ECO:0000313" key="2">
    <source>
        <dbReference type="EMBL" id="OOK79933.1"/>
    </source>
</evidence>
<evidence type="ECO:0000313" key="3">
    <source>
        <dbReference type="Proteomes" id="UP000188532"/>
    </source>
</evidence>
<dbReference type="EMBL" id="MVBN01000002">
    <property type="protein sequence ID" value="OOK79933.1"/>
    <property type="molecule type" value="Genomic_DNA"/>
</dbReference>
<accession>A0A1V3XL51</accession>
<dbReference type="Proteomes" id="UP000188532">
    <property type="component" value="Unassembled WGS sequence"/>
</dbReference>
<sequence length="49" mass="4990">MTDSPAAAGIYASPSKSPVTEPFSKTARMVLASSGAMDKTVSWGNASAR</sequence>
<name>A0A1V3XL51_MYCKA</name>
<feature type="region of interest" description="Disordered" evidence="1">
    <location>
        <begin position="1"/>
        <end position="21"/>
    </location>
</feature>
<evidence type="ECO:0000256" key="1">
    <source>
        <dbReference type="SAM" id="MobiDB-lite"/>
    </source>
</evidence>